<accession>A0ABD0LFK9</accession>
<name>A0ABD0LFK9_9CAEN</name>
<dbReference type="Proteomes" id="UP001519460">
    <property type="component" value="Unassembled WGS sequence"/>
</dbReference>
<gene>
    <name evidence="1" type="ORF">BaRGS_00010475</name>
</gene>
<evidence type="ECO:0000313" key="2">
    <source>
        <dbReference type="Proteomes" id="UP001519460"/>
    </source>
</evidence>
<organism evidence="1 2">
    <name type="scientific">Batillaria attramentaria</name>
    <dbReference type="NCBI Taxonomy" id="370345"/>
    <lineage>
        <taxon>Eukaryota</taxon>
        <taxon>Metazoa</taxon>
        <taxon>Spiralia</taxon>
        <taxon>Lophotrochozoa</taxon>
        <taxon>Mollusca</taxon>
        <taxon>Gastropoda</taxon>
        <taxon>Caenogastropoda</taxon>
        <taxon>Sorbeoconcha</taxon>
        <taxon>Cerithioidea</taxon>
        <taxon>Batillariidae</taxon>
        <taxon>Batillaria</taxon>
    </lineage>
</organism>
<proteinExistence type="predicted"/>
<keyword evidence="2" id="KW-1185">Reference proteome</keyword>
<protein>
    <submittedName>
        <fullName evidence="1">Uncharacterized protein</fullName>
    </submittedName>
</protein>
<reference evidence="1 2" key="1">
    <citation type="journal article" date="2023" name="Sci. Data">
        <title>Genome assembly of the Korean intertidal mud-creeper Batillaria attramentaria.</title>
        <authorList>
            <person name="Patra A.K."/>
            <person name="Ho P.T."/>
            <person name="Jun S."/>
            <person name="Lee S.J."/>
            <person name="Kim Y."/>
            <person name="Won Y.J."/>
        </authorList>
    </citation>
    <scope>NUCLEOTIDE SEQUENCE [LARGE SCALE GENOMIC DNA]</scope>
    <source>
        <strain evidence="1">Wonlab-2016</strain>
    </source>
</reference>
<sequence>MYTYAYQLAPGGGGGADTVSYDVSDPTLTERNRHSMIGACLVVGFSRGYMISTIPLTAASVLWVETVQVSAGRVRYSTSPQLVRYLSAWCVLYLVDITRQPCLGCM</sequence>
<evidence type="ECO:0000313" key="1">
    <source>
        <dbReference type="EMBL" id="KAK7498215.1"/>
    </source>
</evidence>
<dbReference type="AlphaFoldDB" id="A0ABD0LFK9"/>
<comment type="caution">
    <text evidence="1">The sequence shown here is derived from an EMBL/GenBank/DDBJ whole genome shotgun (WGS) entry which is preliminary data.</text>
</comment>
<dbReference type="EMBL" id="JACVVK020000052">
    <property type="protein sequence ID" value="KAK7498215.1"/>
    <property type="molecule type" value="Genomic_DNA"/>
</dbReference>